<accession>A0AAV7T248</accession>
<keyword evidence="2" id="KW-1185">Reference proteome</keyword>
<sequence length="288" mass="32177">MPTALLLKGINVVTHERFQYPCSEKTSRQPPVSPAEGDLCRSRSQLQTAKAAKDLLSVKLRCTRHPLSRASVSSKEPLHCHLVWRYRDHCRLVWRYRDHCRLSSGGTEIIVASSGGTEIIVALPGGTEIIVASSGGTEIIVASHLEVQRSLSPRLEVQRSLSPRLEVQRSLLPRLEVQRSLSPRLEVQRSLSPLVWRALTELQCWCLERNQPFAGLILGHGKFTIGCKRALGLNRSIILKKTLDFVLIKLRTMGRERGRQASTLRAVRSDAPLVGEPPACKRPLKPFP</sequence>
<protein>
    <submittedName>
        <fullName evidence="1">Uncharacterized protein</fullName>
    </submittedName>
</protein>
<organism evidence="1 2">
    <name type="scientific">Pleurodeles waltl</name>
    <name type="common">Iberian ribbed newt</name>
    <dbReference type="NCBI Taxonomy" id="8319"/>
    <lineage>
        <taxon>Eukaryota</taxon>
        <taxon>Metazoa</taxon>
        <taxon>Chordata</taxon>
        <taxon>Craniata</taxon>
        <taxon>Vertebrata</taxon>
        <taxon>Euteleostomi</taxon>
        <taxon>Amphibia</taxon>
        <taxon>Batrachia</taxon>
        <taxon>Caudata</taxon>
        <taxon>Salamandroidea</taxon>
        <taxon>Salamandridae</taxon>
        <taxon>Pleurodelinae</taxon>
        <taxon>Pleurodeles</taxon>
    </lineage>
</organism>
<reference evidence="1" key="1">
    <citation type="journal article" date="2022" name="bioRxiv">
        <title>Sequencing and chromosome-scale assembly of the giantPleurodeles waltlgenome.</title>
        <authorList>
            <person name="Brown T."/>
            <person name="Elewa A."/>
            <person name="Iarovenko S."/>
            <person name="Subramanian E."/>
            <person name="Araus A.J."/>
            <person name="Petzold A."/>
            <person name="Susuki M."/>
            <person name="Suzuki K.-i.T."/>
            <person name="Hayashi T."/>
            <person name="Toyoda A."/>
            <person name="Oliveira C."/>
            <person name="Osipova E."/>
            <person name="Leigh N.D."/>
            <person name="Simon A."/>
            <person name="Yun M.H."/>
        </authorList>
    </citation>
    <scope>NUCLEOTIDE SEQUENCE</scope>
    <source>
        <strain evidence="1">20211129_DDA</strain>
        <tissue evidence="1">Liver</tissue>
    </source>
</reference>
<evidence type="ECO:0000313" key="1">
    <source>
        <dbReference type="EMBL" id="KAJ1170503.1"/>
    </source>
</evidence>
<evidence type="ECO:0000313" key="2">
    <source>
        <dbReference type="Proteomes" id="UP001066276"/>
    </source>
</evidence>
<gene>
    <name evidence="1" type="ORF">NDU88_002378</name>
</gene>
<name>A0AAV7T248_PLEWA</name>
<dbReference type="AlphaFoldDB" id="A0AAV7T248"/>
<proteinExistence type="predicted"/>
<comment type="caution">
    <text evidence="1">The sequence shown here is derived from an EMBL/GenBank/DDBJ whole genome shotgun (WGS) entry which is preliminary data.</text>
</comment>
<dbReference type="EMBL" id="JANPWB010000007">
    <property type="protein sequence ID" value="KAJ1170503.1"/>
    <property type="molecule type" value="Genomic_DNA"/>
</dbReference>
<dbReference type="Proteomes" id="UP001066276">
    <property type="component" value="Chromosome 4_1"/>
</dbReference>